<feature type="domain" description="Yip1" evidence="6">
    <location>
        <begin position="10"/>
        <end position="178"/>
    </location>
</feature>
<feature type="transmembrane region" description="Helical" evidence="5">
    <location>
        <begin position="161"/>
        <end position="187"/>
    </location>
</feature>
<feature type="transmembrane region" description="Helical" evidence="5">
    <location>
        <begin position="95"/>
        <end position="121"/>
    </location>
</feature>
<evidence type="ECO:0000256" key="1">
    <source>
        <dbReference type="ARBA" id="ARBA00004141"/>
    </source>
</evidence>
<dbReference type="GO" id="GO:0016020">
    <property type="term" value="C:membrane"/>
    <property type="evidence" value="ECO:0007669"/>
    <property type="project" value="UniProtKB-SubCell"/>
</dbReference>
<dbReference type="InterPro" id="IPR006977">
    <property type="entry name" value="Yip1_dom"/>
</dbReference>
<feature type="transmembrane region" description="Helical" evidence="5">
    <location>
        <begin position="28"/>
        <end position="47"/>
    </location>
</feature>
<comment type="caution">
    <text evidence="7">The sequence shown here is derived from an EMBL/GenBank/DDBJ whole genome shotgun (WGS) entry which is preliminary data.</text>
</comment>
<dbReference type="Pfam" id="PF04893">
    <property type="entry name" value="Yip1"/>
    <property type="match status" value="1"/>
</dbReference>
<name>A0A644UDM2_9ZZZZ</name>
<comment type="subcellular location">
    <subcellularLocation>
        <location evidence="1">Membrane</location>
        <topology evidence="1">Multi-pass membrane protein</topology>
    </subcellularLocation>
</comment>
<evidence type="ECO:0000256" key="4">
    <source>
        <dbReference type="ARBA" id="ARBA00023136"/>
    </source>
</evidence>
<organism evidence="7">
    <name type="scientific">bioreactor metagenome</name>
    <dbReference type="NCBI Taxonomy" id="1076179"/>
    <lineage>
        <taxon>unclassified sequences</taxon>
        <taxon>metagenomes</taxon>
        <taxon>ecological metagenomes</taxon>
    </lineage>
</organism>
<protein>
    <recommendedName>
        <fullName evidence="6">Yip1 domain-containing protein</fullName>
    </recommendedName>
</protein>
<feature type="transmembrane region" description="Helical" evidence="5">
    <location>
        <begin position="59"/>
        <end position="83"/>
    </location>
</feature>
<dbReference type="EMBL" id="VSSQ01000103">
    <property type="protein sequence ID" value="MPL77088.1"/>
    <property type="molecule type" value="Genomic_DNA"/>
</dbReference>
<keyword evidence="4 5" id="KW-0472">Membrane</keyword>
<dbReference type="AlphaFoldDB" id="A0A644UDM2"/>
<gene>
    <name evidence="7" type="ORF">SDC9_22939</name>
</gene>
<keyword evidence="2 5" id="KW-0812">Transmembrane</keyword>
<evidence type="ECO:0000259" key="6">
    <source>
        <dbReference type="Pfam" id="PF04893"/>
    </source>
</evidence>
<accession>A0A644UDM2</accession>
<feature type="transmembrane region" description="Helical" evidence="5">
    <location>
        <begin position="127"/>
        <end position="149"/>
    </location>
</feature>
<evidence type="ECO:0000256" key="3">
    <source>
        <dbReference type="ARBA" id="ARBA00022989"/>
    </source>
</evidence>
<keyword evidence="3 5" id="KW-1133">Transmembrane helix</keyword>
<evidence type="ECO:0000256" key="2">
    <source>
        <dbReference type="ARBA" id="ARBA00022692"/>
    </source>
</evidence>
<evidence type="ECO:0000256" key="5">
    <source>
        <dbReference type="SAM" id="Phobius"/>
    </source>
</evidence>
<sequence>MGVLFETLYDVLFQPRAAMRQIAAEKKVGQALIVVLLSSIIPIWAVYFGLKTAGMHHAFGIIGILQIVGSLAVWVMGAALWHIIAELLNGKGTAVGLLSALGFAHLPRVFIVPLWVIAALLPAGAQALFMGITGVAIAGWVLYLDLAALQETYEISAVKAVLVIMAPPLVIFAAVLAIMVFMGTALLKLPGV</sequence>
<reference evidence="7" key="1">
    <citation type="submission" date="2019-08" db="EMBL/GenBank/DDBJ databases">
        <authorList>
            <person name="Kucharzyk K."/>
            <person name="Murdoch R.W."/>
            <person name="Higgins S."/>
            <person name="Loffler F."/>
        </authorList>
    </citation>
    <scope>NUCLEOTIDE SEQUENCE</scope>
</reference>
<evidence type="ECO:0000313" key="7">
    <source>
        <dbReference type="EMBL" id="MPL77088.1"/>
    </source>
</evidence>
<proteinExistence type="predicted"/>